<evidence type="ECO:0000313" key="5">
    <source>
        <dbReference type="EMBL" id="CAK0793680.1"/>
    </source>
</evidence>
<dbReference type="PANTHER" id="PTHR24171:SF8">
    <property type="entry name" value="BRCA1-ASSOCIATED RING DOMAIN PROTEIN 1"/>
    <property type="match status" value="1"/>
</dbReference>
<reference evidence="5" key="1">
    <citation type="submission" date="2023-10" db="EMBL/GenBank/DDBJ databases">
        <authorList>
            <person name="Chen Y."/>
            <person name="Shah S."/>
            <person name="Dougan E. K."/>
            <person name="Thang M."/>
            <person name="Chan C."/>
        </authorList>
    </citation>
    <scope>NUCLEOTIDE SEQUENCE [LARGE SCALE GENOMIC DNA]</scope>
</reference>
<name>A0ABN9PT39_9DINO</name>
<dbReference type="Proteomes" id="UP001189429">
    <property type="component" value="Unassembled WGS sequence"/>
</dbReference>
<dbReference type="PROSITE" id="PS50088">
    <property type="entry name" value="ANK_REPEAT"/>
    <property type="match status" value="2"/>
</dbReference>
<dbReference type="EMBL" id="CAUYUJ010001014">
    <property type="protein sequence ID" value="CAK0793680.1"/>
    <property type="molecule type" value="Genomic_DNA"/>
</dbReference>
<dbReference type="SMART" id="SM00248">
    <property type="entry name" value="ANK"/>
    <property type="match status" value="2"/>
</dbReference>
<keyword evidence="1" id="KW-0677">Repeat</keyword>
<comment type="caution">
    <text evidence="5">The sequence shown here is derived from an EMBL/GenBank/DDBJ whole genome shotgun (WGS) entry which is preliminary data.</text>
</comment>
<dbReference type="InterPro" id="IPR036770">
    <property type="entry name" value="Ankyrin_rpt-contain_sf"/>
</dbReference>
<dbReference type="Gene3D" id="1.25.40.20">
    <property type="entry name" value="Ankyrin repeat-containing domain"/>
    <property type="match status" value="1"/>
</dbReference>
<evidence type="ECO:0000256" key="1">
    <source>
        <dbReference type="ARBA" id="ARBA00022737"/>
    </source>
</evidence>
<dbReference type="InterPro" id="IPR002110">
    <property type="entry name" value="Ankyrin_rpt"/>
</dbReference>
<evidence type="ECO:0000313" key="6">
    <source>
        <dbReference type="Proteomes" id="UP001189429"/>
    </source>
</evidence>
<dbReference type="PROSITE" id="PS50297">
    <property type="entry name" value="ANK_REP_REGION"/>
    <property type="match status" value="2"/>
</dbReference>
<organism evidence="5 6">
    <name type="scientific">Prorocentrum cordatum</name>
    <dbReference type="NCBI Taxonomy" id="2364126"/>
    <lineage>
        <taxon>Eukaryota</taxon>
        <taxon>Sar</taxon>
        <taxon>Alveolata</taxon>
        <taxon>Dinophyceae</taxon>
        <taxon>Prorocentrales</taxon>
        <taxon>Prorocentraceae</taxon>
        <taxon>Prorocentrum</taxon>
    </lineage>
</organism>
<accession>A0ABN9PT39</accession>
<dbReference type="PANTHER" id="PTHR24171">
    <property type="entry name" value="ANKYRIN REPEAT DOMAIN-CONTAINING PROTEIN 39-RELATED"/>
    <property type="match status" value="1"/>
</dbReference>
<keyword evidence="6" id="KW-1185">Reference proteome</keyword>
<proteinExistence type="predicted"/>
<evidence type="ECO:0000256" key="3">
    <source>
        <dbReference type="PROSITE-ProRule" id="PRU00023"/>
    </source>
</evidence>
<dbReference type="SUPFAM" id="SSF48403">
    <property type="entry name" value="Ankyrin repeat"/>
    <property type="match status" value="1"/>
</dbReference>
<feature type="compositionally biased region" description="Polar residues" evidence="4">
    <location>
        <begin position="1"/>
        <end position="11"/>
    </location>
</feature>
<feature type="repeat" description="ANK" evidence="3">
    <location>
        <begin position="108"/>
        <end position="140"/>
    </location>
</feature>
<dbReference type="Pfam" id="PF12796">
    <property type="entry name" value="Ank_2"/>
    <property type="match status" value="1"/>
</dbReference>
<feature type="repeat" description="ANK" evidence="3">
    <location>
        <begin position="141"/>
        <end position="173"/>
    </location>
</feature>
<gene>
    <name evidence="5" type="ORF">PCOR1329_LOCUS3903</name>
</gene>
<evidence type="ECO:0000256" key="2">
    <source>
        <dbReference type="ARBA" id="ARBA00023043"/>
    </source>
</evidence>
<sequence length="196" mass="20871">MRRHAQSSANRPGQAPPSCMDDPSVGCAALEDAAKQAIATANRGGTKISDEVLLNHELLQHAKQGNAKGLSAALDKGAWTETRRPLVMKPQKPDPGKEGGGRGETGDVGMTALMFAAQAGSADCIRRLLWAGAEVTAVEEDGWTPLHFAAKEAHLEVCTLLLQRRANPEALNADDKTPLQVARGDDRTKKHYPCAC</sequence>
<evidence type="ECO:0000256" key="4">
    <source>
        <dbReference type="SAM" id="MobiDB-lite"/>
    </source>
</evidence>
<protein>
    <submittedName>
        <fullName evidence="5">Uncharacterized protein</fullName>
    </submittedName>
</protein>
<keyword evidence="2 3" id="KW-0040">ANK repeat</keyword>
<feature type="region of interest" description="Disordered" evidence="4">
    <location>
        <begin position="1"/>
        <end position="25"/>
    </location>
</feature>